<protein>
    <submittedName>
        <fullName evidence="1">RNA12 protein-domain-containing protein</fullName>
    </submittedName>
</protein>
<evidence type="ECO:0000313" key="2">
    <source>
        <dbReference type="Proteomes" id="UP000814128"/>
    </source>
</evidence>
<gene>
    <name evidence="1" type="ORF">K488DRAFT_53534</name>
</gene>
<dbReference type="Proteomes" id="UP000814128">
    <property type="component" value="Unassembled WGS sequence"/>
</dbReference>
<comment type="caution">
    <text evidence="1">The sequence shown here is derived from an EMBL/GenBank/DDBJ whole genome shotgun (WGS) entry which is preliminary data.</text>
</comment>
<name>A0ACB8QG04_9AGAM</name>
<evidence type="ECO:0000313" key="1">
    <source>
        <dbReference type="EMBL" id="KAI0030739.1"/>
    </source>
</evidence>
<organism evidence="1 2">
    <name type="scientific">Vararia minispora EC-137</name>
    <dbReference type="NCBI Taxonomy" id="1314806"/>
    <lineage>
        <taxon>Eukaryota</taxon>
        <taxon>Fungi</taxon>
        <taxon>Dikarya</taxon>
        <taxon>Basidiomycota</taxon>
        <taxon>Agaricomycotina</taxon>
        <taxon>Agaricomycetes</taxon>
        <taxon>Russulales</taxon>
        <taxon>Lachnocladiaceae</taxon>
        <taxon>Vararia</taxon>
    </lineage>
</organism>
<dbReference type="EMBL" id="MU273607">
    <property type="protein sequence ID" value="KAI0030739.1"/>
    <property type="molecule type" value="Genomic_DNA"/>
</dbReference>
<proteinExistence type="predicted"/>
<feature type="non-terminal residue" evidence="1">
    <location>
        <position position="1"/>
    </location>
</feature>
<reference evidence="1" key="2">
    <citation type="journal article" date="2022" name="New Phytol.">
        <title>Evolutionary transition to the ectomycorrhizal habit in the genomes of a hyperdiverse lineage of mushroom-forming fungi.</title>
        <authorList>
            <person name="Looney B."/>
            <person name="Miyauchi S."/>
            <person name="Morin E."/>
            <person name="Drula E."/>
            <person name="Courty P.E."/>
            <person name="Kohler A."/>
            <person name="Kuo A."/>
            <person name="LaButti K."/>
            <person name="Pangilinan J."/>
            <person name="Lipzen A."/>
            <person name="Riley R."/>
            <person name="Andreopoulos W."/>
            <person name="He G."/>
            <person name="Johnson J."/>
            <person name="Nolan M."/>
            <person name="Tritt A."/>
            <person name="Barry K.W."/>
            <person name="Grigoriev I.V."/>
            <person name="Nagy L.G."/>
            <person name="Hibbett D."/>
            <person name="Henrissat B."/>
            <person name="Matheny P.B."/>
            <person name="Labbe J."/>
            <person name="Martin F.M."/>
        </authorList>
    </citation>
    <scope>NUCLEOTIDE SEQUENCE</scope>
    <source>
        <strain evidence="1">EC-137</strain>
    </source>
</reference>
<sequence>TRQAWLFLGSVFPARFASWDLRYLLGQFGQEQVLSHTRKVLSDFHAHDFQLVSLDPHMKDGAVFVRFKYAPGSPEEDVLSEIESAVRAHFDKHNGVPASPFCTGSAWVARGKPWREDLNRFPYPILHVVFDGPDLSEEAIYDAFRPFGRIRDITPPGPIPNTPYRGVIMSYKKFTSAIAARNVNHGLLINSTRIRTSYAVPVNAHVIRDWITNHPRLSIPMLIFIFGTITYTIFDPIRTFMVEAKMSDWLDYREFTVYKWLRRNALDRLSFLSSPHAEENLYSSWQQRQDAVEALENYLADAPNSVSFVHGPQGSGKTRLINELLSDKKRPTLIIDCSELAHARSDSHLLGTLARQLGYWPAFPFLNNLNNVIDMATKGLIGQPAGLSASAPEQVKGMLDVVLSALQNLASRRSRSSKAEKTTQVVQHEEQPEGQVPSPPPKELKKDDEKGWFSSVRDRLPGLPQFGSARADEQTMTKEPSEKGVDLPPSSQPANGRTCGKVPAEVAALPVVIIRNFAAPGSKDELMDVFARWVAVVAENKLAHVIVVSDNRENSKSLAKALPSRPLNMIPLYDADAATALQFVKQRLREAGIPAEFTAEQTAYVERLGGRASDLASLVHKVRSGQRVEEAVEDIVSRGASELRKSAFGDDVEDAKSLKWSREQAWTVLKALAVADEVPYHDVLVNPPFRGDEGALRQMERAELVSISMRDGLPSVIRPGKPVYRYVFERLVNDPIFRATQDMAYNTKLIEAASATIRNSEDELARLCAISIDNTGRWFGAESATAQRARYVLQKLREAQQTLERLEKENVDLKKVLKSGS</sequence>
<keyword evidence="2" id="KW-1185">Reference proteome</keyword>
<accession>A0ACB8QG04</accession>
<reference evidence="1" key="1">
    <citation type="submission" date="2021-02" db="EMBL/GenBank/DDBJ databases">
        <authorList>
            <consortium name="DOE Joint Genome Institute"/>
            <person name="Ahrendt S."/>
            <person name="Looney B.P."/>
            <person name="Miyauchi S."/>
            <person name="Morin E."/>
            <person name="Drula E."/>
            <person name="Courty P.E."/>
            <person name="Chicoki N."/>
            <person name="Fauchery L."/>
            <person name="Kohler A."/>
            <person name="Kuo A."/>
            <person name="Labutti K."/>
            <person name="Pangilinan J."/>
            <person name="Lipzen A."/>
            <person name="Riley R."/>
            <person name="Andreopoulos W."/>
            <person name="He G."/>
            <person name="Johnson J."/>
            <person name="Barry K.W."/>
            <person name="Grigoriev I.V."/>
            <person name="Nagy L."/>
            <person name="Hibbett D."/>
            <person name="Henrissat B."/>
            <person name="Matheny P.B."/>
            <person name="Labbe J."/>
            <person name="Martin F."/>
        </authorList>
    </citation>
    <scope>NUCLEOTIDE SEQUENCE</scope>
    <source>
        <strain evidence="1">EC-137</strain>
    </source>
</reference>